<evidence type="ECO:0000259" key="3">
    <source>
        <dbReference type="SMART" id="SM00822"/>
    </source>
</evidence>
<dbReference type="EMBL" id="QVXO01000007">
    <property type="protein sequence ID" value="RPJ92532.1"/>
    <property type="molecule type" value="Genomic_DNA"/>
</dbReference>
<dbReference type="PANTHER" id="PTHR42760">
    <property type="entry name" value="SHORT-CHAIN DEHYDROGENASES/REDUCTASES FAMILY MEMBER"/>
    <property type="match status" value="1"/>
</dbReference>
<feature type="domain" description="Ketoreductase" evidence="3">
    <location>
        <begin position="11"/>
        <end position="194"/>
    </location>
</feature>
<dbReference type="Gene3D" id="3.40.50.720">
    <property type="entry name" value="NAD(P)-binding Rossmann-like Domain"/>
    <property type="match status" value="1"/>
</dbReference>
<dbReference type="OrthoDB" id="8557335at2"/>
<evidence type="ECO:0000313" key="4">
    <source>
        <dbReference type="EMBL" id="RPJ92532.1"/>
    </source>
</evidence>
<comment type="caution">
    <text evidence="4">The sequence shown here is derived from an EMBL/GenBank/DDBJ whole genome shotgun (WGS) entry which is preliminary data.</text>
</comment>
<comment type="similarity">
    <text evidence="1">Belongs to the short-chain dehydrogenases/reductases (SDR) family.</text>
</comment>
<evidence type="ECO:0000313" key="5">
    <source>
        <dbReference type="Proteomes" id="UP000285324"/>
    </source>
</evidence>
<dbReference type="PROSITE" id="PS00061">
    <property type="entry name" value="ADH_SHORT"/>
    <property type="match status" value="1"/>
</dbReference>
<dbReference type="Pfam" id="PF13561">
    <property type="entry name" value="adh_short_C2"/>
    <property type="match status" value="1"/>
</dbReference>
<dbReference type="GO" id="GO:0016616">
    <property type="term" value="F:oxidoreductase activity, acting on the CH-OH group of donors, NAD or NADP as acceptor"/>
    <property type="evidence" value="ECO:0007669"/>
    <property type="project" value="TreeGrafter"/>
</dbReference>
<dbReference type="SUPFAM" id="SSF51735">
    <property type="entry name" value="NAD(P)-binding Rossmann-fold domains"/>
    <property type="match status" value="1"/>
</dbReference>
<dbReference type="SMART" id="SM00822">
    <property type="entry name" value="PKS_KR"/>
    <property type="match status" value="1"/>
</dbReference>
<dbReference type="InterPro" id="IPR036291">
    <property type="entry name" value="NAD(P)-bd_dom_sf"/>
</dbReference>
<dbReference type="InterPro" id="IPR002347">
    <property type="entry name" value="SDR_fam"/>
</dbReference>
<organism evidence="4 5">
    <name type="scientific">Alcaligenes xylosoxydans xylosoxydans</name>
    <name type="common">Achromobacter xylosoxidans</name>
    <dbReference type="NCBI Taxonomy" id="85698"/>
    <lineage>
        <taxon>Bacteria</taxon>
        <taxon>Pseudomonadati</taxon>
        <taxon>Pseudomonadota</taxon>
        <taxon>Betaproteobacteria</taxon>
        <taxon>Burkholderiales</taxon>
        <taxon>Alcaligenaceae</taxon>
        <taxon>Achromobacter</taxon>
    </lineage>
</organism>
<dbReference type="AlphaFoldDB" id="A0A424WGX8"/>
<dbReference type="InterPro" id="IPR020904">
    <property type="entry name" value="Sc_DH/Rdtase_CS"/>
</dbReference>
<reference evidence="4 5" key="1">
    <citation type="submission" date="2018-08" db="EMBL/GenBank/DDBJ databases">
        <title>Achromobacter xylosoxidans Genome sequencing and assembly.</title>
        <authorList>
            <person name="Wang R."/>
            <person name="Rensing C."/>
            <person name="Li Y."/>
        </authorList>
    </citation>
    <scope>NUCLEOTIDE SEQUENCE [LARGE SCALE GENOMIC DNA]</scope>
    <source>
        <strain evidence="4 5">GD003A</strain>
    </source>
</reference>
<dbReference type="Proteomes" id="UP000285324">
    <property type="component" value="Unassembled WGS sequence"/>
</dbReference>
<evidence type="ECO:0000256" key="1">
    <source>
        <dbReference type="ARBA" id="ARBA00006484"/>
    </source>
</evidence>
<gene>
    <name evidence="4" type="ORF">DY367_06945</name>
</gene>
<accession>A0A424WGX8</accession>
<dbReference type="PRINTS" id="PR00080">
    <property type="entry name" value="SDRFAMILY"/>
</dbReference>
<dbReference type="FunFam" id="3.40.50.720:FF:000173">
    <property type="entry name" value="3-oxoacyl-[acyl-carrier protein] reductase"/>
    <property type="match status" value="1"/>
</dbReference>
<dbReference type="PANTHER" id="PTHR42760:SF133">
    <property type="entry name" value="3-OXOACYL-[ACYL-CARRIER-PROTEIN] REDUCTASE"/>
    <property type="match status" value="1"/>
</dbReference>
<name>A0A424WGX8_ALCXX</name>
<keyword evidence="2" id="KW-0560">Oxidoreductase</keyword>
<dbReference type="InterPro" id="IPR057326">
    <property type="entry name" value="KR_dom"/>
</dbReference>
<dbReference type="RefSeq" id="WP_059380077.1">
    <property type="nucleotide sequence ID" value="NZ_CP061008.1"/>
</dbReference>
<evidence type="ECO:0000256" key="2">
    <source>
        <dbReference type="ARBA" id="ARBA00023002"/>
    </source>
</evidence>
<proteinExistence type="inferred from homology"/>
<protein>
    <submittedName>
        <fullName evidence="4">SDR family oxidoreductase</fullName>
    </submittedName>
</protein>
<dbReference type="PRINTS" id="PR00081">
    <property type="entry name" value="GDHRDH"/>
</dbReference>
<sequence length="258" mass="27319">MNHTAFLLDQRSIIVTGAAQGIGRAISELAMQLGARVTAVDMNADALAAFEREAPQGQLLTLAGDVSDPAFAALAVERAAQHYGAVDGLVNNAGVTRTAMIEKMTQEAWQKVIDVHLTGSFQFLQAVGRHMLAAARETGKPGGSIVNITSDAGRRGTIGQINYAAAKSGVLGLTMSAAREWGKYGIRVNTIGFGVVETPMTETIRGDKFRDTYLSQIPLGRFGQPGEVAWPVCFLLSDAASYMTGQHLYANGGMTIGM</sequence>